<dbReference type="EMBL" id="JBANAX010000214">
    <property type="protein sequence ID" value="KAL1218378.1"/>
    <property type="molecule type" value="Genomic_DNA"/>
</dbReference>
<name>A0ABD1BMK5_CARAN</name>
<evidence type="ECO:0000313" key="2">
    <source>
        <dbReference type="Proteomes" id="UP001558713"/>
    </source>
</evidence>
<comment type="caution">
    <text evidence="1">The sequence shown here is derived from an EMBL/GenBank/DDBJ whole genome shotgun (WGS) entry which is preliminary data.</text>
</comment>
<gene>
    <name evidence="1" type="ORF">V5N11_028086</name>
</gene>
<keyword evidence="2" id="KW-1185">Reference proteome</keyword>
<dbReference type="PANTHER" id="PTHR33240">
    <property type="entry name" value="OS08G0508500 PROTEIN"/>
    <property type="match status" value="1"/>
</dbReference>
<reference evidence="1 2" key="1">
    <citation type="submission" date="2024-04" db="EMBL/GenBank/DDBJ databases">
        <title>Genome assembly C_amara_ONT_v2.</title>
        <authorList>
            <person name="Yant L."/>
            <person name="Moore C."/>
            <person name="Slenker M."/>
        </authorList>
    </citation>
    <scope>NUCLEOTIDE SEQUENCE [LARGE SCALE GENOMIC DNA]</scope>
    <source>
        <tissue evidence="1">Leaf</tissue>
    </source>
</reference>
<protein>
    <submittedName>
        <fullName evidence="1">Uncharacterized protein</fullName>
    </submittedName>
</protein>
<dbReference type="PANTHER" id="PTHR33240:SF8">
    <property type="entry name" value="OS03G0439900 PROTEIN"/>
    <property type="match status" value="1"/>
</dbReference>
<dbReference type="Proteomes" id="UP001558713">
    <property type="component" value="Unassembled WGS sequence"/>
</dbReference>
<dbReference type="AlphaFoldDB" id="A0ABD1BMK5"/>
<accession>A0ABD1BMK5</accession>
<proteinExistence type="predicted"/>
<sequence length="104" mass="11518">MLYHVSKVLIDIGSLVDLIFLSTLQRMEINRVDIVGPPAPLIAFTSKTSMSPSTIRLPVLATGVSRIVEFTVFDRPAAYNVILGTTCIYQMKAVPSTYHQCVKF</sequence>
<evidence type="ECO:0000313" key="1">
    <source>
        <dbReference type="EMBL" id="KAL1218378.1"/>
    </source>
</evidence>
<organism evidence="1 2">
    <name type="scientific">Cardamine amara subsp. amara</name>
    <dbReference type="NCBI Taxonomy" id="228776"/>
    <lineage>
        <taxon>Eukaryota</taxon>
        <taxon>Viridiplantae</taxon>
        <taxon>Streptophyta</taxon>
        <taxon>Embryophyta</taxon>
        <taxon>Tracheophyta</taxon>
        <taxon>Spermatophyta</taxon>
        <taxon>Magnoliopsida</taxon>
        <taxon>eudicotyledons</taxon>
        <taxon>Gunneridae</taxon>
        <taxon>Pentapetalae</taxon>
        <taxon>rosids</taxon>
        <taxon>malvids</taxon>
        <taxon>Brassicales</taxon>
        <taxon>Brassicaceae</taxon>
        <taxon>Cardamineae</taxon>
        <taxon>Cardamine</taxon>
    </lineage>
</organism>